<dbReference type="InterPro" id="IPR013324">
    <property type="entry name" value="RNA_pol_sigma_r3/r4-like"/>
</dbReference>
<dbReference type="InterPro" id="IPR036388">
    <property type="entry name" value="WH-like_DNA-bd_sf"/>
</dbReference>
<keyword evidence="2" id="KW-0805">Transcription regulation</keyword>
<accession>C0GD60</accession>
<protein>
    <submittedName>
        <fullName evidence="8">RNA polymerase, sigma-24 subunit, ECF subfamily</fullName>
    </submittedName>
</protein>
<dbReference type="GO" id="GO:0016987">
    <property type="term" value="F:sigma factor activity"/>
    <property type="evidence" value="ECO:0007669"/>
    <property type="project" value="UniProtKB-KW"/>
</dbReference>
<dbReference type="InterPro" id="IPR013325">
    <property type="entry name" value="RNA_pol_sigma_r2"/>
</dbReference>
<dbReference type="GO" id="GO:0003677">
    <property type="term" value="F:DNA binding"/>
    <property type="evidence" value="ECO:0007669"/>
    <property type="project" value="UniProtKB-KW"/>
</dbReference>
<sequence length="181" mass="21566">MSDGKNDELEELYHLYFSRIQSYLYYLSGDYNLAEELVQETFYRAGRSLLLKRKITYVSAWLFTIARNLYFDHAKKSNFKIDIVSFEDLSAPNLPREKYTGYLPERSHENRELQKDIQVTLMSLTENQRTALLLKDHQSLTYQEIAEIMDLSVMSVKSLLHRARLAFRRKFEEYNRKGDEQ</sequence>
<feature type="domain" description="RNA polymerase sigma-70 region 2" evidence="6">
    <location>
        <begin position="12"/>
        <end position="77"/>
    </location>
</feature>
<dbReference type="eggNOG" id="COG1595">
    <property type="taxonomic scope" value="Bacteria"/>
</dbReference>
<dbReference type="Pfam" id="PF04542">
    <property type="entry name" value="Sigma70_r2"/>
    <property type="match status" value="1"/>
</dbReference>
<dbReference type="Gene3D" id="1.10.10.10">
    <property type="entry name" value="Winged helix-like DNA-binding domain superfamily/Winged helix DNA-binding domain"/>
    <property type="match status" value="1"/>
</dbReference>
<evidence type="ECO:0000256" key="1">
    <source>
        <dbReference type="ARBA" id="ARBA00010641"/>
    </source>
</evidence>
<evidence type="ECO:0000259" key="7">
    <source>
        <dbReference type="Pfam" id="PF08281"/>
    </source>
</evidence>
<dbReference type="InterPro" id="IPR014284">
    <property type="entry name" value="RNA_pol_sigma-70_dom"/>
</dbReference>
<dbReference type="InterPro" id="IPR039425">
    <property type="entry name" value="RNA_pol_sigma-70-like"/>
</dbReference>
<dbReference type="RefSeq" id="WP_008514566.1">
    <property type="nucleotide sequence ID" value="NZ_ACJM01000002.1"/>
</dbReference>
<keyword evidence="3" id="KW-0731">Sigma factor</keyword>
<comment type="similarity">
    <text evidence="1">Belongs to the sigma-70 factor family. ECF subfamily.</text>
</comment>
<evidence type="ECO:0000313" key="9">
    <source>
        <dbReference type="Proteomes" id="UP000006443"/>
    </source>
</evidence>
<dbReference type="InterPro" id="IPR013249">
    <property type="entry name" value="RNA_pol_sigma70_r4_t2"/>
</dbReference>
<organism evidence="8 9">
    <name type="scientific">Dethiobacter alkaliphilus AHT 1</name>
    <dbReference type="NCBI Taxonomy" id="555088"/>
    <lineage>
        <taxon>Bacteria</taxon>
        <taxon>Bacillati</taxon>
        <taxon>Bacillota</taxon>
        <taxon>Dethiobacteria</taxon>
        <taxon>Dethiobacterales</taxon>
        <taxon>Dethiobacteraceae</taxon>
        <taxon>Dethiobacter</taxon>
    </lineage>
</organism>
<dbReference type="Proteomes" id="UP000006443">
    <property type="component" value="Unassembled WGS sequence"/>
</dbReference>
<dbReference type="SUPFAM" id="SSF88946">
    <property type="entry name" value="Sigma2 domain of RNA polymerase sigma factors"/>
    <property type="match status" value="1"/>
</dbReference>
<evidence type="ECO:0000256" key="5">
    <source>
        <dbReference type="ARBA" id="ARBA00023163"/>
    </source>
</evidence>
<name>C0GD60_DETAL</name>
<proteinExistence type="inferred from homology"/>
<evidence type="ECO:0000256" key="2">
    <source>
        <dbReference type="ARBA" id="ARBA00023015"/>
    </source>
</evidence>
<dbReference type="PANTHER" id="PTHR43133:SF52">
    <property type="entry name" value="ECF RNA POLYMERASE SIGMA FACTOR SIGL"/>
    <property type="match status" value="1"/>
</dbReference>
<keyword evidence="5" id="KW-0804">Transcription</keyword>
<dbReference type="AlphaFoldDB" id="C0GD60"/>
<dbReference type="Gene3D" id="1.10.1740.10">
    <property type="match status" value="1"/>
</dbReference>
<gene>
    <name evidence="8" type="ORF">DealDRAFT_0511</name>
</gene>
<evidence type="ECO:0000256" key="4">
    <source>
        <dbReference type="ARBA" id="ARBA00023125"/>
    </source>
</evidence>
<dbReference type="CDD" id="cd06171">
    <property type="entry name" value="Sigma70_r4"/>
    <property type="match status" value="1"/>
</dbReference>
<evidence type="ECO:0000256" key="3">
    <source>
        <dbReference type="ARBA" id="ARBA00023082"/>
    </source>
</evidence>
<evidence type="ECO:0000313" key="8">
    <source>
        <dbReference type="EMBL" id="EEG78581.1"/>
    </source>
</evidence>
<feature type="domain" description="RNA polymerase sigma factor 70 region 4 type 2" evidence="7">
    <location>
        <begin position="116"/>
        <end position="165"/>
    </location>
</feature>
<dbReference type="GO" id="GO:0006352">
    <property type="term" value="P:DNA-templated transcription initiation"/>
    <property type="evidence" value="ECO:0007669"/>
    <property type="project" value="InterPro"/>
</dbReference>
<comment type="caution">
    <text evidence="8">The sequence shown here is derived from an EMBL/GenBank/DDBJ whole genome shotgun (WGS) entry which is preliminary data.</text>
</comment>
<keyword evidence="4" id="KW-0238">DNA-binding</keyword>
<dbReference type="EMBL" id="ACJM01000002">
    <property type="protein sequence ID" value="EEG78581.1"/>
    <property type="molecule type" value="Genomic_DNA"/>
</dbReference>
<dbReference type="SUPFAM" id="SSF88659">
    <property type="entry name" value="Sigma3 and sigma4 domains of RNA polymerase sigma factors"/>
    <property type="match status" value="1"/>
</dbReference>
<keyword evidence="9" id="KW-1185">Reference proteome</keyword>
<dbReference type="PANTHER" id="PTHR43133">
    <property type="entry name" value="RNA POLYMERASE ECF-TYPE SIGMA FACTO"/>
    <property type="match status" value="1"/>
</dbReference>
<reference evidence="8 9" key="1">
    <citation type="submission" date="2009-02" db="EMBL/GenBank/DDBJ databases">
        <title>Sequencing of the draft genome and assembly of Dethiobacter alkaliphilus AHT 1.</title>
        <authorList>
            <consortium name="US DOE Joint Genome Institute (JGI-PGF)"/>
            <person name="Lucas S."/>
            <person name="Copeland A."/>
            <person name="Lapidus A."/>
            <person name="Glavina del Rio T."/>
            <person name="Dalin E."/>
            <person name="Tice H."/>
            <person name="Bruce D."/>
            <person name="Goodwin L."/>
            <person name="Pitluck S."/>
            <person name="Larimer F."/>
            <person name="Land M.L."/>
            <person name="Hauser L."/>
            <person name="Muyzer G."/>
        </authorList>
    </citation>
    <scope>NUCLEOTIDE SEQUENCE [LARGE SCALE GENOMIC DNA]</scope>
    <source>
        <strain evidence="8 9">AHT 1</strain>
    </source>
</reference>
<dbReference type="STRING" id="555088.DealDRAFT_0511"/>
<dbReference type="Pfam" id="PF08281">
    <property type="entry name" value="Sigma70_r4_2"/>
    <property type="match status" value="1"/>
</dbReference>
<evidence type="ECO:0000259" key="6">
    <source>
        <dbReference type="Pfam" id="PF04542"/>
    </source>
</evidence>
<dbReference type="NCBIfam" id="TIGR02937">
    <property type="entry name" value="sigma70-ECF"/>
    <property type="match status" value="1"/>
</dbReference>
<dbReference type="InterPro" id="IPR007627">
    <property type="entry name" value="RNA_pol_sigma70_r2"/>
</dbReference>